<evidence type="ECO:0000256" key="1">
    <source>
        <dbReference type="ARBA" id="ARBA00022490"/>
    </source>
</evidence>
<dbReference type="GO" id="GO:0016783">
    <property type="term" value="F:sulfurtransferase activity"/>
    <property type="evidence" value="ECO:0007669"/>
    <property type="project" value="InterPro"/>
</dbReference>
<dbReference type="HAMAP" id="MF_00187">
    <property type="entry name" value="FdhD"/>
    <property type="match status" value="1"/>
</dbReference>
<feature type="active site" description="Cysteine persulfide intermediate" evidence="3">
    <location>
        <position position="121"/>
    </location>
</feature>
<dbReference type="Pfam" id="PF02634">
    <property type="entry name" value="FdhD-NarQ"/>
    <property type="match status" value="1"/>
</dbReference>
<evidence type="ECO:0000256" key="3">
    <source>
        <dbReference type="HAMAP-Rule" id="MF_00187"/>
    </source>
</evidence>
<dbReference type="PANTHER" id="PTHR30592">
    <property type="entry name" value="FORMATE DEHYDROGENASE"/>
    <property type="match status" value="1"/>
</dbReference>
<dbReference type="InterPro" id="IPR003786">
    <property type="entry name" value="FdhD"/>
</dbReference>
<comment type="caution">
    <text evidence="3">Lacks conserved residue(s) required for the propagation of feature annotation.</text>
</comment>
<comment type="function">
    <text evidence="3">Required for formate dehydrogenase (FDH) activity. Acts as a sulfur carrier protein that transfers sulfur from IscS to the molybdenum cofactor prior to its insertion into FDH.</text>
</comment>
<evidence type="ECO:0000313" key="6">
    <source>
        <dbReference type="Proteomes" id="UP000184292"/>
    </source>
</evidence>
<sequence>MPRRPSAPAGSPRNEPAVIPGTRLVPATGPAGAEDRALPEEVPVALVYNGGTFAVMMASPADLTEFAVGFTVSEGIAPADEVGEVEIAGHPAGIELRMWLPATREAAIAARRRALAGPVGCGLCGIERLEEATRPLPRLPPPRWSLSAGAAREALDALRRHQPLHDATRAVHAAGFWVPGTGIVAACEDVGRHNALDKLIGALALSGRDGAEGAVVLTSRVSIEMVQKTAALGAPAILAVSAPTAQAVALAQGAGLAILSGAGGTIRAYSGTILETP</sequence>
<dbReference type="Gene3D" id="3.40.140.10">
    <property type="entry name" value="Cytidine Deaminase, domain 2"/>
    <property type="match status" value="1"/>
</dbReference>
<dbReference type="PANTHER" id="PTHR30592:SF1">
    <property type="entry name" value="SULFUR CARRIER PROTEIN FDHD"/>
    <property type="match status" value="1"/>
</dbReference>
<feature type="compositionally biased region" description="Low complexity" evidence="4">
    <location>
        <begin position="1"/>
        <end position="13"/>
    </location>
</feature>
<dbReference type="Proteomes" id="UP000184292">
    <property type="component" value="Unassembled WGS sequence"/>
</dbReference>
<dbReference type="GO" id="GO:0006777">
    <property type="term" value="P:Mo-molybdopterin cofactor biosynthetic process"/>
    <property type="evidence" value="ECO:0007669"/>
    <property type="project" value="UniProtKB-UniRule"/>
</dbReference>
<comment type="subcellular location">
    <subcellularLocation>
        <location evidence="3">Cytoplasm</location>
    </subcellularLocation>
</comment>
<dbReference type="InterPro" id="IPR016193">
    <property type="entry name" value="Cytidine_deaminase-like"/>
</dbReference>
<accession>A0A1M6GXU6</accession>
<protein>
    <recommendedName>
        <fullName evidence="3">Sulfur carrier protein FdhD</fullName>
    </recommendedName>
</protein>
<gene>
    <name evidence="3" type="primary">fdhD</name>
    <name evidence="5" type="ORF">SAMN05444417_2991</name>
</gene>
<evidence type="ECO:0000256" key="2">
    <source>
        <dbReference type="ARBA" id="ARBA00023150"/>
    </source>
</evidence>
<dbReference type="GO" id="GO:0005737">
    <property type="term" value="C:cytoplasm"/>
    <property type="evidence" value="ECO:0007669"/>
    <property type="project" value="UniProtKB-SubCell"/>
</dbReference>
<name>A0A1M6GXU6_9RHOB</name>
<dbReference type="OrthoDB" id="3197277at2"/>
<dbReference type="EMBL" id="FQYO01000005">
    <property type="protein sequence ID" value="SHJ14808.1"/>
    <property type="molecule type" value="Genomic_DNA"/>
</dbReference>
<feature type="region of interest" description="Disordered" evidence="4">
    <location>
        <begin position="1"/>
        <end position="35"/>
    </location>
</feature>
<dbReference type="PIRSF" id="PIRSF015626">
    <property type="entry name" value="FdhD"/>
    <property type="match status" value="1"/>
</dbReference>
<dbReference type="NCBIfam" id="TIGR00129">
    <property type="entry name" value="fdhD_narQ"/>
    <property type="match status" value="1"/>
</dbReference>
<dbReference type="AlphaFoldDB" id="A0A1M6GXU6"/>
<evidence type="ECO:0000256" key="4">
    <source>
        <dbReference type="SAM" id="MobiDB-lite"/>
    </source>
</evidence>
<keyword evidence="6" id="KW-1185">Reference proteome</keyword>
<proteinExistence type="inferred from homology"/>
<organism evidence="5 6">
    <name type="scientific">Wenxinia saemankumensis</name>
    <dbReference type="NCBI Taxonomy" id="1447782"/>
    <lineage>
        <taxon>Bacteria</taxon>
        <taxon>Pseudomonadati</taxon>
        <taxon>Pseudomonadota</taxon>
        <taxon>Alphaproteobacteria</taxon>
        <taxon>Rhodobacterales</taxon>
        <taxon>Roseobacteraceae</taxon>
        <taxon>Wenxinia</taxon>
    </lineage>
</organism>
<dbReference type="GO" id="GO:0097163">
    <property type="term" value="F:sulfur carrier activity"/>
    <property type="evidence" value="ECO:0007669"/>
    <property type="project" value="UniProtKB-UniRule"/>
</dbReference>
<evidence type="ECO:0000313" key="5">
    <source>
        <dbReference type="EMBL" id="SHJ14808.1"/>
    </source>
</evidence>
<reference evidence="5 6" key="1">
    <citation type="submission" date="2016-11" db="EMBL/GenBank/DDBJ databases">
        <authorList>
            <person name="Jaros S."/>
            <person name="Januszkiewicz K."/>
            <person name="Wedrychowicz H."/>
        </authorList>
    </citation>
    <scope>NUCLEOTIDE SEQUENCE [LARGE SCALE GENOMIC DNA]</scope>
    <source>
        <strain evidence="5 6">DSM 100565</strain>
    </source>
</reference>
<keyword evidence="2 3" id="KW-0501">Molybdenum cofactor biosynthesis</keyword>
<comment type="similarity">
    <text evidence="3">Belongs to the FdhD family.</text>
</comment>
<keyword evidence="1 3" id="KW-0963">Cytoplasm</keyword>
<dbReference type="STRING" id="1447782.SAMN05444417_2991"/>
<dbReference type="Gene3D" id="3.10.20.10">
    <property type="match status" value="1"/>
</dbReference>
<dbReference type="SUPFAM" id="SSF53927">
    <property type="entry name" value="Cytidine deaminase-like"/>
    <property type="match status" value="1"/>
</dbReference>